<sequence>MTRCVLEQPASPSASTDSSPGLQAPRESRAYLEEEESEEDDEEEKPAQETTTSIRSSRRRVPPVDQVSPVPSTSQDDVVGHPSVSRYSLRTRQQKPKRFDESMYKDVFPSAHTTYVESTPESLITSNFKSVDAVDDEKQDERKEREKVDAFERRARSSRYALRSRETFETSASSNVSETGKERSEHEREEVEENDSPSEIEDTRFDADDDDTPTKATRYYLRQRRPAATNHNSMTTRSRAKRSAVPVFEDTSRRYALRDRSKTHRPDIDEPRNGSLETSVDTEYHKRQAARVLERNRAAGTTRRPFLPDRTLSPSSRRRHRNYRPRDRRRRCHLPSFSSSSSASSSVFDSDDDSLDGGMRTSSPWRVSKAASSRKTGHSRADITPIEVYGTIMWDSVGGLETHIEALKEVVMLPLLYPEFYDKYNVAPLSGVLFYGPPGTGKTLLARTTLRIRTRYVSATSGTDKRRRVRSAVDAA</sequence>
<comment type="caution">
    <text evidence="1">The sequence shown here is derived from an EMBL/GenBank/DDBJ whole genome shotgun (WGS) entry which is preliminary data.</text>
</comment>
<dbReference type="EMBL" id="CM047590">
    <property type="protein sequence ID" value="KAI9919340.1"/>
    <property type="molecule type" value="Genomic_DNA"/>
</dbReference>
<gene>
    <name evidence="1" type="ORF">PsorP6_017373</name>
</gene>
<protein>
    <submittedName>
        <fullName evidence="1">Uncharacterized protein</fullName>
    </submittedName>
</protein>
<proteinExistence type="predicted"/>
<accession>A0ACC0WMU0</accession>
<name>A0ACC0WMU0_9STRA</name>
<evidence type="ECO:0000313" key="1">
    <source>
        <dbReference type="EMBL" id="KAI9919340.1"/>
    </source>
</evidence>
<organism evidence="1 2">
    <name type="scientific">Peronosclerospora sorghi</name>
    <dbReference type="NCBI Taxonomy" id="230839"/>
    <lineage>
        <taxon>Eukaryota</taxon>
        <taxon>Sar</taxon>
        <taxon>Stramenopiles</taxon>
        <taxon>Oomycota</taxon>
        <taxon>Peronosporomycetes</taxon>
        <taxon>Peronosporales</taxon>
        <taxon>Peronosporaceae</taxon>
        <taxon>Peronosclerospora</taxon>
    </lineage>
</organism>
<keyword evidence="2" id="KW-1185">Reference proteome</keyword>
<dbReference type="Proteomes" id="UP001163321">
    <property type="component" value="Chromosome 11"/>
</dbReference>
<reference evidence="1 2" key="1">
    <citation type="journal article" date="2022" name="bioRxiv">
        <title>The genome of the oomycete Peronosclerospora sorghi, a cosmopolitan pathogen of maize and sorghum, is inflated with dispersed pseudogenes.</title>
        <authorList>
            <person name="Fletcher K."/>
            <person name="Martin F."/>
            <person name="Isakeit T."/>
            <person name="Cavanaugh K."/>
            <person name="Magill C."/>
            <person name="Michelmore R."/>
        </authorList>
    </citation>
    <scope>NUCLEOTIDE SEQUENCE [LARGE SCALE GENOMIC DNA]</scope>
    <source>
        <strain evidence="1">P6</strain>
    </source>
</reference>
<evidence type="ECO:0000313" key="2">
    <source>
        <dbReference type="Proteomes" id="UP001163321"/>
    </source>
</evidence>